<dbReference type="Pfam" id="PF04230">
    <property type="entry name" value="PS_pyruv_trans"/>
    <property type="match status" value="1"/>
</dbReference>
<gene>
    <name evidence="2" type="ORF">ERS852461_00930</name>
</gene>
<protein>
    <submittedName>
        <fullName evidence="2">Polysaccharide pyruvyl transferase</fullName>
    </submittedName>
</protein>
<dbReference type="AlphaFoldDB" id="A0A174HG20"/>
<reference evidence="2 3" key="1">
    <citation type="submission" date="2015-09" db="EMBL/GenBank/DDBJ databases">
        <authorList>
            <consortium name="Pathogen Informatics"/>
        </authorList>
    </citation>
    <scope>NUCLEOTIDE SEQUENCE [LARGE SCALE GENOMIC DNA]</scope>
    <source>
        <strain evidence="2 3">2789STDY5834846</strain>
    </source>
</reference>
<feature type="domain" description="Polysaccharide pyruvyl transferase" evidence="1">
    <location>
        <begin position="39"/>
        <end position="325"/>
    </location>
</feature>
<sequence>MLEYNKCVKMSVNNNGFINQECIGSKKKTAFITVHVGENFGSALQAIATQRVLEQVDTEPTLINYIPPRVTFSGFLKRGLKSPKDIVCMLLKLPCFLKNKKIFESFVKKHSNISVPIYKGDDFTKKCPKADCYITGSDQVWNFVYNEGFDEHYFFQGIHGRKISYAASMGMTELNEDEKQCMTQSLKDYDYLSVREESGREVLSGLGFDDVQVLIDPTLMLDKDEWAKYASPRLIDKPYLFVYMPYNASDEEAHYKVIRQIAAKKSLKIVSFSLTYLKDNRADITLHYPSPADFLSLMLYADYILTNSFHGTAFSINLNKDFAAIKPNKFESRITNILTTVSLMDRLVNGLLASEVTDKILSTINYDKVNAVLDQKRSEAIEYLKSVIK</sequence>
<evidence type="ECO:0000313" key="3">
    <source>
        <dbReference type="Proteomes" id="UP000095606"/>
    </source>
</evidence>
<dbReference type="RefSeq" id="WP_055268947.1">
    <property type="nucleotide sequence ID" value="NZ_CABMFH010000014.1"/>
</dbReference>
<organism evidence="2 3">
    <name type="scientific">Bacteroides faecis</name>
    <dbReference type="NCBI Taxonomy" id="674529"/>
    <lineage>
        <taxon>Bacteria</taxon>
        <taxon>Pseudomonadati</taxon>
        <taxon>Bacteroidota</taxon>
        <taxon>Bacteroidia</taxon>
        <taxon>Bacteroidales</taxon>
        <taxon>Bacteroidaceae</taxon>
        <taxon>Bacteroides</taxon>
    </lineage>
</organism>
<evidence type="ECO:0000259" key="1">
    <source>
        <dbReference type="Pfam" id="PF04230"/>
    </source>
</evidence>
<dbReference type="InterPro" id="IPR007345">
    <property type="entry name" value="Polysacch_pyruvyl_Trfase"/>
</dbReference>
<dbReference type="EMBL" id="CZAE01000003">
    <property type="protein sequence ID" value="CUO71855.1"/>
    <property type="molecule type" value="Genomic_DNA"/>
</dbReference>
<dbReference type="GO" id="GO:0016740">
    <property type="term" value="F:transferase activity"/>
    <property type="evidence" value="ECO:0007669"/>
    <property type="project" value="UniProtKB-KW"/>
</dbReference>
<evidence type="ECO:0000313" key="2">
    <source>
        <dbReference type="EMBL" id="CUO71855.1"/>
    </source>
</evidence>
<keyword evidence="2" id="KW-0808">Transferase</keyword>
<accession>A0A3E5GA52</accession>
<dbReference type="Proteomes" id="UP000095606">
    <property type="component" value="Unassembled WGS sequence"/>
</dbReference>
<name>A0A174HG20_9BACE</name>
<proteinExistence type="predicted"/>
<accession>A0A174HG20</accession>